<feature type="region of interest" description="Disordered" evidence="1">
    <location>
        <begin position="134"/>
        <end position="157"/>
    </location>
</feature>
<keyword evidence="3" id="KW-1185">Reference proteome</keyword>
<proteinExistence type="predicted"/>
<dbReference type="EMBL" id="JAEFBJ010000012">
    <property type="protein sequence ID" value="KAG7548404.1"/>
    <property type="molecule type" value="Genomic_DNA"/>
</dbReference>
<sequence>MTENANDSPRISFSNDFCHHESIPIEQRPLQSPFDISNFYWGFPLEFSIPRGAISGESSWSAEEFFNEGKILPIEMKKIPEPIYRSKSEKYKTGLPKPEISPIDDVEPVLEIEEIGDQEDEVKLPLLPYNSTGSNSMKSHVSSSSSSSSSLNSSIPKPILKKKHGGYNYKGNGGVIRVSSFLDMVPSGDLFGLGSINFDGGRNKNKLRSMFFYW</sequence>
<reference evidence="2 3" key="1">
    <citation type="submission" date="2020-12" db="EMBL/GenBank/DDBJ databases">
        <title>Concerted genomic and epigenomic changes stabilize Arabidopsis allopolyploids.</title>
        <authorList>
            <person name="Chen Z."/>
        </authorList>
    </citation>
    <scope>NUCLEOTIDE SEQUENCE [LARGE SCALE GENOMIC DNA]</scope>
    <source>
        <strain evidence="2">As9502</strain>
        <tissue evidence="2">Leaf</tissue>
    </source>
</reference>
<evidence type="ECO:0000313" key="3">
    <source>
        <dbReference type="Proteomes" id="UP000694251"/>
    </source>
</evidence>
<protein>
    <submittedName>
        <fullName evidence="2">Uncharacterized protein</fullName>
    </submittedName>
</protein>
<dbReference type="AlphaFoldDB" id="A0A8T1YQY5"/>
<feature type="compositionally biased region" description="Low complexity" evidence="1">
    <location>
        <begin position="134"/>
        <end position="154"/>
    </location>
</feature>
<accession>A0A8T1YQY5</accession>
<comment type="caution">
    <text evidence="2">The sequence shown here is derived from an EMBL/GenBank/DDBJ whole genome shotgun (WGS) entry which is preliminary data.</text>
</comment>
<dbReference type="OrthoDB" id="1621429at2759"/>
<dbReference type="PANTHER" id="PTHR36757:SF1">
    <property type="entry name" value="GENOME ASSEMBLY, CHROMOSOME: A04"/>
    <property type="match status" value="1"/>
</dbReference>
<organism evidence="2 3">
    <name type="scientific">Arabidopsis suecica</name>
    <name type="common">Swedish thale-cress</name>
    <name type="synonym">Cardaminopsis suecica</name>
    <dbReference type="NCBI Taxonomy" id="45249"/>
    <lineage>
        <taxon>Eukaryota</taxon>
        <taxon>Viridiplantae</taxon>
        <taxon>Streptophyta</taxon>
        <taxon>Embryophyta</taxon>
        <taxon>Tracheophyta</taxon>
        <taxon>Spermatophyta</taxon>
        <taxon>Magnoliopsida</taxon>
        <taxon>eudicotyledons</taxon>
        <taxon>Gunneridae</taxon>
        <taxon>Pentapetalae</taxon>
        <taxon>rosids</taxon>
        <taxon>malvids</taxon>
        <taxon>Brassicales</taxon>
        <taxon>Brassicaceae</taxon>
        <taxon>Camelineae</taxon>
        <taxon>Arabidopsis</taxon>
    </lineage>
</organism>
<gene>
    <name evidence="2" type="ORF">ISN44_As12g035930</name>
</gene>
<evidence type="ECO:0000256" key="1">
    <source>
        <dbReference type="SAM" id="MobiDB-lite"/>
    </source>
</evidence>
<evidence type="ECO:0000313" key="2">
    <source>
        <dbReference type="EMBL" id="KAG7548404.1"/>
    </source>
</evidence>
<dbReference type="Proteomes" id="UP000694251">
    <property type="component" value="Chromosome 12"/>
</dbReference>
<dbReference type="PANTHER" id="PTHR36757">
    <property type="entry name" value="BNAANNG22500D PROTEIN"/>
    <property type="match status" value="1"/>
</dbReference>
<name>A0A8T1YQY5_ARASU</name>